<name>A0ACC0BYR6_CATRO</name>
<evidence type="ECO:0000313" key="2">
    <source>
        <dbReference type="Proteomes" id="UP001060085"/>
    </source>
</evidence>
<reference evidence="2" key="1">
    <citation type="journal article" date="2023" name="Nat. Plants">
        <title>Single-cell RNA sequencing provides a high-resolution roadmap for understanding the multicellular compartmentation of specialized metabolism.</title>
        <authorList>
            <person name="Sun S."/>
            <person name="Shen X."/>
            <person name="Li Y."/>
            <person name="Li Y."/>
            <person name="Wang S."/>
            <person name="Li R."/>
            <person name="Zhang H."/>
            <person name="Shen G."/>
            <person name="Guo B."/>
            <person name="Wei J."/>
            <person name="Xu J."/>
            <person name="St-Pierre B."/>
            <person name="Chen S."/>
            <person name="Sun C."/>
        </authorList>
    </citation>
    <scope>NUCLEOTIDE SEQUENCE [LARGE SCALE GENOMIC DNA]</scope>
</reference>
<dbReference type="EMBL" id="CM044702">
    <property type="protein sequence ID" value="KAI5677843.1"/>
    <property type="molecule type" value="Genomic_DNA"/>
</dbReference>
<proteinExistence type="predicted"/>
<organism evidence="1 2">
    <name type="scientific">Catharanthus roseus</name>
    <name type="common">Madagascar periwinkle</name>
    <name type="synonym">Vinca rosea</name>
    <dbReference type="NCBI Taxonomy" id="4058"/>
    <lineage>
        <taxon>Eukaryota</taxon>
        <taxon>Viridiplantae</taxon>
        <taxon>Streptophyta</taxon>
        <taxon>Embryophyta</taxon>
        <taxon>Tracheophyta</taxon>
        <taxon>Spermatophyta</taxon>
        <taxon>Magnoliopsida</taxon>
        <taxon>eudicotyledons</taxon>
        <taxon>Gunneridae</taxon>
        <taxon>Pentapetalae</taxon>
        <taxon>asterids</taxon>
        <taxon>lamiids</taxon>
        <taxon>Gentianales</taxon>
        <taxon>Apocynaceae</taxon>
        <taxon>Rauvolfioideae</taxon>
        <taxon>Vinceae</taxon>
        <taxon>Catharanthinae</taxon>
        <taxon>Catharanthus</taxon>
    </lineage>
</organism>
<gene>
    <name evidence="1" type="ORF">M9H77_08793</name>
</gene>
<keyword evidence="2" id="KW-1185">Reference proteome</keyword>
<protein>
    <submittedName>
        <fullName evidence="1">Uncharacterized protein</fullName>
    </submittedName>
</protein>
<sequence>MKNKFFKRIKDEKQRKHGKGSNKTHDFDSFESPLEPETNPVIPTQSSSTLVPSSIPETSNPVLEGSDEEAEHPEAQVQAFRDYQLARNRVRRLRPSASCDRRLSWIFRERERGCTSDGFRLRSRSEGPITLPLTDDVSTRLIPHSYCSASCLSLGSSLLLPVAIVRGGANDVPLEAQPLPVQWHEDGSESILIMLVHREIRWRHLPLDRSSTSTAPFTAVSITPLLP</sequence>
<evidence type="ECO:0000313" key="1">
    <source>
        <dbReference type="EMBL" id="KAI5677843.1"/>
    </source>
</evidence>
<dbReference type="Proteomes" id="UP001060085">
    <property type="component" value="Linkage Group LG02"/>
</dbReference>
<comment type="caution">
    <text evidence="1">The sequence shown here is derived from an EMBL/GenBank/DDBJ whole genome shotgun (WGS) entry which is preliminary data.</text>
</comment>
<accession>A0ACC0BYR6</accession>